<evidence type="ECO:0000313" key="2">
    <source>
        <dbReference type="Proteomes" id="UP000257630"/>
    </source>
</evidence>
<dbReference type="InterPro" id="IPR055752">
    <property type="entry name" value="DUF7328"/>
</dbReference>
<reference evidence="1 2" key="1">
    <citation type="submission" date="2018-06" db="EMBL/GenBank/DDBJ databases">
        <authorList>
            <person name="Plymale R.C."/>
            <person name="Vermillion C.D."/>
            <person name="Bowman H."/>
            <person name="Gills J.R."/>
            <person name="Wooten L.C."/>
            <person name="Askins J.L."/>
            <person name="Brownlee C.M."/>
            <person name="Davis H.K."/>
            <person name="Edmondson E.M."/>
            <person name="Edwards S.L."/>
            <person name="Haberman K.L."/>
            <person name="Jacobs K.R."/>
            <person name="Jones G.C."/>
            <person name="Livingston L.W."/>
            <person name="Masengale M.E."/>
            <person name="Morrison C.M."/>
            <person name="Mullins A.M."/>
            <person name="Pate M.D."/>
            <person name="Pennington B.T."/>
            <person name="Pickard K.N."/>
            <person name="Rainwater D.R."/>
            <person name="Studdard A.C."/>
            <person name="Walker A.L."/>
            <person name="Reyna N.S."/>
            <person name="Garlena R.A."/>
            <person name="Russell D.A."/>
            <person name="Pope W.H."/>
            <person name="Jacobs-Sera D."/>
            <person name="Hendrix R.W."/>
            <person name="Hatfull G.F."/>
        </authorList>
    </citation>
    <scope>NUCLEOTIDE SEQUENCE [LARGE SCALE GENOMIC DNA]</scope>
</reference>
<dbReference type="GeneID" id="63026700"/>
<name>A0A345KPD0_9CAUD</name>
<dbReference type="Proteomes" id="UP000257630">
    <property type="component" value="Segment"/>
</dbReference>
<protein>
    <submittedName>
        <fullName evidence="1">Uncharacterized protein</fullName>
    </submittedName>
</protein>
<organism evidence="1 2">
    <name type="scientific">Gordonia phage Ribeye</name>
    <dbReference type="NCBI Taxonomy" id="2250417"/>
    <lineage>
        <taxon>Viruses</taxon>
        <taxon>Duplodnaviria</taxon>
        <taxon>Heunggongvirae</taxon>
        <taxon>Uroviricota</taxon>
        <taxon>Caudoviricetes</taxon>
        <taxon>Stackebrandtviridae</taxon>
        <taxon>Schenleyvirinae</taxon>
        <taxon>Kroosvirus</taxon>
        <taxon>Kroosvirus ribeye</taxon>
    </lineage>
</organism>
<accession>A0A345KPD0</accession>
<dbReference type="RefSeq" id="YP_010002153.1">
    <property type="nucleotide sequence ID" value="NC_053241.1"/>
</dbReference>
<dbReference type="KEGG" id="vg:63026700"/>
<evidence type="ECO:0000313" key="1">
    <source>
        <dbReference type="EMBL" id="AXH44882.1"/>
    </source>
</evidence>
<proteinExistence type="predicted"/>
<dbReference type="Pfam" id="PF24014">
    <property type="entry name" value="DUF7328"/>
    <property type="match status" value="1"/>
</dbReference>
<sequence>MGWLVFGPAFIVVRIVKIIEDAMSPARRRELIRQQTRDEAAAAEERWRRQHGMKG</sequence>
<gene>
    <name evidence="1" type="primary">19</name>
    <name evidence="1" type="ORF">SEA_RIBEYE_19</name>
</gene>
<dbReference type="EMBL" id="MH450129">
    <property type="protein sequence ID" value="AXH44882.1"/>
    <property type="molecule type" value="Genomic_DNA"/>
</dbReference>
<keyword evidence="2" id="KW-1185">Reference proteome</keyword>